<feature type="transmembrane region" description="Helical" evidence="1">
    <location>
        <begin position="354"/>
        <end position="374"/>
    </location>
</feature>
<gene>
    <name evidence="2" type="ORF">ELUCI_v1c08200</name>
</gene>
<name>A0A2S5RDB1_9MOLU</name>
<keyword evidence="1" id="KW-1133">Transmembrane helix</keyword>
<feature type="transmembrane region" description="Helical" evidence="1">
    <location>
        <begin position="449"/>
        <end position="469"/>
    </location>
</feature>
<proteinExistence type="predicted"/>
<feature type="transmembrane region" description="Helical" evidence="1">
    <location>
        <begin position="251"/>
        <end position="274"/>
    </location>
</feature>
<dbReference type="SUPFAM" id="SSF103473">
    <property type="entry name" value="MFS general substrate transporter"/>
    <property type="match status" value="1"/>
</dbReference>
<keyword evidence="1" id="KW-0812">Transmembrane</keyword>
<feature type="transmembrane region" description="Helical" evidence="1">
    <location>
        <begin position="209"/>
        <end position="231"/>
    </location>
</feature>
<feature type="transmembrane region" description="Helical" evidence="1">
    <location>
        <begin position="73"/>
        <end position="93"/>
    </location>
</feature>
<dbReference type="AlphaFoldDB" id="A0A2S5RDB1"/>
<dbReference type="InterPro" id="IPR036259">
    <property type="entry name" value="MFS_trans_sf"/>
</dbReference>
<keyword evidence="1" id="KW-0472">Membrane</keyword>
<feature type="transmembrane region" description="Helical" evidence="1">
    <location>
        <begin position="166"/>
        <end position="189"/>
    </location>
</feature>
<dbReference type="RefSeq" id="WP_028126424.1">
    <property type="nucleotide sequence ID" value="NZ_PHNE01000004.1"/>
</dbReference>
<feature type="transmembrane region" description="Helical" evidence="1">
    <location>
        <begin position="6"/>
        <end position="26"/>
    </location>
</feature>
<dbReference type="InterPro" id="IPR050046">
    <property type="entry name" value="MSF_cation_mollicutes"/>
</dbReference>
<reference evidence="2 3" key="1">
    <citation type="submission" date="2017-11" db="EMBL/GenBank/DDBJ databases">
        <title>Genome sequence of Entomoplasma lucivorax PIPN-2 (ATCC 49196).</title>
        <authorList>
            <person name="Lo W.-S."/>
            <person name="Gasparich G.E."/>
            <person name="Kuo C.-H."/>
        </authorList>
    </citation>
    <scope>NUCLEOTIDE SEQUENCE [LARGE SCALE GENOMIC DNA]</scope>
    <source>
        <strain evidence="2 3">PIPN-2</strain>
    </source>
</reference>
<feature type="transmembrane region" description="Helical" evidence="1">
    <location>
        <begin position="131"/>
        <end position="154"/>
    </location>
</feature>
<sequence length="507" mass="58349">MHLFNWDLYIINPIFIFIGIFLLFLLAKKEKENKFWWLFYIETLAIWIVNGFLMRNNLVQMGIGTMNMSITAIAVFTIFVSAFLIGMILKPLAIWLTHKAQNRRIWMWMGIMTTLVALILATIFMNKQTPLVVLVISTLFIGFSISTQTLYFLLPNEQFYYRLFPIFTSLKMGMVTSLGAYIGLFLFSINGAISGYQEVNTHNFPNINYAVVITILFLLIGVSFAMSFFNLERTKFINSFDQTINKQLQPYRFKVLILIVLAAFWLGVMSGLIQNQLLDFMIASSLKQTNYSDSFIYSMVSFNKDAFLVPGFLFGYFIYRVIFKKMTVVQTLTILFVVSGIAAVLASFTNYLEVMVFANIIFGITISITFYLLIGYSMMWNYRNKAVLVTGFVVSANMLGIFLMETMWTILKSTYFVDSFALFSIHNILHANPATIAIFLDKINHVLTIVYAVVFTLIVFYCIFIVTWAKQFMAEMNDIQKGTLKMATIEKKIMVGKMKNKVLEFND</sequence>
<organism evidence="2 3">
    <name type="scientific">Williamsoniiplasma lucivorax</name>
    <dbReference type="NCBI Taxonomy" id="209274"/>
    <lineage>
        <taxon>Bacteria</taxon>
        <taxon>Bacillati</taxon>
        <taxon>Mycoplasmatota</taxon>
        <taxon>Mollicutes</taxon>
        <taxon>Entomoplasmatales</taxon>
        <taxon>Williamsoniiplasma</taxon>
    </lineage>
</organism>
<dbReference type="EMBL" id="PHNE01000004">
    <property type="protein sequence ID" value="PPE05284.1"/>
    <property type="molecule type" value="Genomic_DNA"/>
</dbReference>
<keyword evidence="3" id="KW-1185">Reference proteome</keyword>
<protein>
    <recommendedName>
        <fullName evidence="4">MFS transporter</fullName>
    </recommendedName>
</protein>
<evidence type="ECO:0000256" key="1">
    <source>
        <dbReference type="SAM" id="Phobius"/>
    </source>
</evidence>
<evidence type="ECO:0008006" key="4">
    <source>
        <dbReference type="Google" id="ProtNLM"/>
    </source>
</evidence>
<feature type="transmembrane region" description="Helical" evidence="1">
    <location>
        <begin position="35"/>
        <end position="53"/>
    </location>
</feature>
<evidence type="ECO:0000313" key="2">
    <source>
        <dbReference type="EMBL" id="PPE05284.1"/>
    </source>
</evidence>
<dbReference type="STRING" id="1399797.GCA_000518285_00336"/>
<comment type="caution">
    <text evidence="2">The sequence shown here is derived from an EMBL/GenBank/DDBJ whole genome shotgun (WGS) entry which is preliminary data.</text>
</comment>
<evidence type="ECO:0000313" key="3">
    <source>
        <dbReference type="Proteomes" id="UP000237865"/>
    </source>
</evidence>
<dbReference type="Proteomes" id="UP000237865">
    <property type="component" value="Unassembled WGS sequence"/>
</dbReference>
<accession>A0A2S5RDB1</accession>
<feature type="transmembrane region" description="Helical" evidence="1">
    <location>
        <begin position="294"/>
        <end position="319"/>
    </location>
</feature>
<dbReference type="NCBIfam" id="NF043061">
    <property type="entry name" value="MMSYN1_0325"/>
    <property type="match status" value="1"/>
</dbReference>
<feature type="transmembrane region" description="Helical" evidence="1">
    <location>
        <begin position="331"/>
        <end position="348"/>
    </location>
</feature>
<feature type="transmembrane region" description="Helical" evidence="1">
    <location>
        <begin position="386"/>
        <end position="411"/>
    </location>
</feature>
<feature type="transmembrane region" description="Helical" evidence="1">
    <location>
        <begin position="105"/>
        <end position="125"/>
    </location>
</feature>